<feature type="coiled-coil region" evidence="14">
    <location>
        <begin position="160"/>
        <end position="205"/>
    </location>
</feature>
<dbReference type="InterPro" id="IPR005467">
    <property type="entry name" value="His_kinase_dom"/>
</dbReference>
<evidence type="ECO:0000256" key="13">
    <source>
        <dbReference type="ARBA" id="ARBA00023136"/>
    </source>
</evidence>
<dbReference type="CDD" id="cd00075">
    <property type="entry name" value="HATPase"/>
    <property type="match status" value="1"/>
</dbReference>
<dbReference type="RefSeq" id="WP_070111271.1">
    <property type="nucleotide sequence ID" value="NZ_LZFO01000047.1"/>
</dbReference>
<dbReference type="EC" id="2.7.13.3" evidence="3"/>
<keyword evidence="7 15" id="KW-0812">Transmembrane</keyword>
<evidence type="ECO:0000256" key="2">
    <source>
        <dbReference type="ARBA" id="ARBA00004651"/>
    </source>
</evidence>
<comment type="subcellular location">
    <subcellularLocation>
        <location evidence="2">Cell membrane</location>
        <topology evidence="2">Multi-pass membrane protein</topology>
    </subcellularLocation>
</comment>
<dbReference type="FunFam" id="3.30.565.10:FF:000006">
    <property type="entry name" value="Sensor histidine kinase WalK"/>
    <property type="match status" value="1"/>
</dbReference>
<dbReference type="GO" id="GO:0000155">
    <property type="term" value="F:phosphorelay sensor kinase activity"/>
    <property type="evidence" value="ECO:0007669"/>
    <property type="project" value="InterPro"/>
</dbReference>
<feature type="domain" description="Histidine kinase" evidence="16">
    <location>
        <begin position="201"/>
        <end position="417"/>
    </location>
</feature>
<evidence type="ECO:0000256" key="14">
    <source>
        <dbReference type="SAM" id="Coils"/>
    </source>
</evidence>
<dbReference type="InterPro" id="IPR003661">
    <property type="entry name" value="HisK_dim/P_dom"/>
</dbReference>
<reference evidence="17 18" key="1">
    <citation type="submission" date="2016-06" db="EMBL/GenBank/DDBJ databases">
        <title>Genome sequence of Clostridium acetireducens DSM 10703.</title>
        <authorList>
            <person name="Poehlein A."/>
            <person name="Fluechter S."/>
            <person name="Duerre P."/>
            <person name="Daniel R."/>
        </authorList>
    </citation>
    <scope>NUCLEOTIDE SEQUENCE [LARGE SCALE GENOMIC DNA]</scope>
    <source>
        <strain evidence="17 18">DSM 10703</strain>
    </source>
</reference>
<accession>A0A1E8EVV0</accession>
<sequence>MIQCIKTEPLFKKMLALLLSSLVFITLMFLCVQYYFLNEIHKSQIELNQNMVGKLVNIYPEKEIDIVKNVLNKRDKSFTKSGENILIKYGYDKHTNAFEDDIFQKHIYKFIGYSLVFFVIIIGINLLLFIYGINHFEKRLEVFSKALDNIMDGNFSNDIFENEEGLIARLKTQFQQMERRLQLSIENLEKEKESIKSLVTDISHQLKTPIASIKLFNSILLEDDVTYEENREFLNRIKVDVNNLEWLVSSLIKISRLEIGIIQIKMEQENIKETIIKAVNAVQAKANEKNICVTIENIRDCYIYHDIKWTKEAIFNVLENGVKYTEKGGQVSISMIEMESCIRIDIKDNGIGIPEDDVNNIFKRFYRGSLSKVKESEGSGIGLYLTRKIFENQGGSIIVSSSNEKGTEFSLFLQKCYKS</sequence>
<protein>
    <recommendedName>
        <fullName evidence="3">histidine kinase</fullName>
        <ecNumber evidence="3">2.7.13.3</ecNumber>
    </recommendedName>
</protein>
<dbReference type="OrthoDB" id="9773956at2"/>
<comment type="catalytic activity">
    <reaction evidence="1">
        <text>ATP + protein L-histidine = ADP + protein N-phospho-L-histidine.</text>
        <dbReference type="EC" id="2.7.13.3"/>
    </reaction>
</comment>
<keyword evidence="13 15" id="KW-0472">Membrane</keyword>
<dbReference type="CDD" id="cd00082">
    <property type="entry name" value="HisKA"/>
    <property type="match status" value="1"/>
</dbReference>
<keyword evidence="9" id="KW-0418">Kinase</keyword>
<feature type="transmembrane region" description="Helical" evidence="15">
    <location>
        <begin position="110"/>
        <end position="133"/>
    </location>
</feature>
<evidence type="ECO:0000256" key="4">
    <source>
        <dbReference type="ARBA" id="ARBA00022475"/>
    </source>
</evidence>
<keyword evidence="8" id="KW-0547">Nucleotide-binding</keyword>
<feature type="transmembrane region" description="Helical" evidence="15">
    <location>
        <begin position="15"/>
        <end position="37"/>
    </location>
</feature>
<dbReference type="AlphaFoldDB" id="A0A1E8EVV0"/>
<keyword evidence="10" id="KW-0067">ATP-binding</keyword>
<dbReference type="Proteomes" id="UP000175744">
    <property type="component" value="Unassembled WGS sequence"/>
</dbReference>
<dbReference type="PATRIC" id="fig|1121290.3.peg.2184"/>
<dbReference type="SMART" id="SM00388">
    <property type="entry name" value="HisKA"/>
    <property type="match status" value="1"/>
</dbReference>
<gene>
    <name evidence="17" type="primary">phoR_5</name>
    <name evidence="17" type="ORF">CLOACE_21700</name>
</gene>
<dbReference type="PANTHER" id="PTHR45528:SF1">
    <property type="entry name" value="SENSOR HISTIDINE KINASE CPXA"/>
    <property type="match status" value="1"/>
</dbReference>
<dbReference type="InterPro" id="IPR003594">
    <property type="entry name" value="HATPase_dom"/>
</dbReference>
<evidence type="ECO:0000256" key="6">
    <source>
        <dbReference type="ARBA" id="ARBA00022679"/>
    </source>
</evidence>
<keyword evidence="11 15" id="KW-1133">Transmembrane helix</keyword>
<dbReference type="PANTHER" id="PTHR45528">
    <property type="entry name" value="SENSOR HISTIDINE KINASE CPXA"/>
    <property type="match status" value="1"/>
</dbReference>
<dbReference type="InterPro" id="IPR036097">
    <property type="entry name" value="HisK_dim/P_sf"/>
</dbReference>
<dbReference type="Gene3D" id="1.10.287.130">
    <property type="match status" value="1"/>
</dbReference>
<name>A0A1E8EVV0_9CLOT</name>
<dbReference type="InterPro" id="IPR050398">
    <property type="entry name" value="HssS/ArlS-like"/>
</dbReference>
<evidence type="ECO:0000256" key="3">
    <source>
        <dbReference type="ARBA" id="ARBA00012438"/>
    </source>
</evidence>
<evidence type="ECO:0000256" key="7">
    <source>
        <dbReference type="ARBA" id="ARBA00022692"/>
    </source>
</evidence>
<evidence type="ECO:0000256" key="15">
    <source>
        <dbReference type="SAM" id="Phobius"/>
    </source>
</evidence>
<keyword evidence="6 17" id="KW-0808">Transferase</keyword>
<evidence type="ECO:0000256" key="9">
    <source>
        <dbReference type="ARBA" id="ARBA00022777"/>
    </source>
</evidence>
<dbReference type="Pfam" id="PF00512">
    <property type="entry name" value="HisKA"/>
    <property type="match status" value="1"/>
</dbReference>
<dbReference type="SUPFAM" id="SSF55874">
    <property type="entry name" value="ATPase domain of HSP90 chaperone/DNA topoisomerase II/histidine kinase"/>
    <property type="match status" value="1"/>
</dbReference>
<evidence type="ECO:0000256" key="11">
    <source>
        <dbReference type="ARBA" id="ARBA00022989"/>
    </source>
</evidence>
<dbReference type="Gene3D" id="3.30.565.10">
    <property type="entry name" value="Histidine kinase-like ATPase, C-terminal domain"/>
    <property type="match status" value="1"/>
</dbReference>
<dbReference type="PRINTS" id="PR00344">
    <property type="entry name" value="BCTRLSENSOR"/>
</dbReference>
<dbReference type="GO" id="GO:0005524">
    <property type="term" value="F:ATP binding"/>
    <property type="evidence" value="ECO:0007669"/>
    <property type="project" value="UniProtKB-KW"/>
</dbReference>
<dbReference type="InterPro" id="IPR004358">
    <property type="entry name" value="Sig_transdc_His_kin-like_C"/>
</dbReference>
<organism evidence="17 18">
    <name type="scientific">Clostridium acetireducens DSM 10703</name>
    <dbReference type="NCBI Taxonomy" id="1121290"/>
    <lineage>
        <taxon>Bacteria</taxon>
        <taxon>Bacillati</taxon>
        <taxon>Bacillota</taxon>
        <taxon>Clostridia</taxon>
        <taxon>Eubacteriales</taxon>
        <taxon>Clostridiaceae</taxon>
        <taxon>Clostridium</taxon>
    </lineage>
</organism>
<keyword evidence="18" id="KW-1185">Reference proteome</keyword>
<comment type="caution">
    <text evidence="17">The sequence shown here is derived from an EMBL/GenBank/DDBJ whole genome shotgun (WGS) entry which is preliminary data.</text>
</comment>
<evidence type="ECO:0000256" key="12">
    <source>
        <dbReference type="ARBA" id="ARBA00023012"/>
    </source>
</evidence>
<keyword evidence="4" id="KW-1003">Cell membrane</keyword>
<evidence type="ECO:0000313" key="17">
    <source>
        <dbReference type="EMBL" id="OFI01382.1"/>
    </source>
</evidence>
<evidence type="ECO:0000313" key="18">
    <source>
        <dbReference type="Proteomes" id="UP000175744"/>
    </source>
</evidence>
<dbReference type="SUPFAM" id="SSF47384">
    <property type="entry name" value="Homodimeric domain of signal transducing histidine kinase"/>
    <property type="match status" value="1"/>
</dbReference>
<evidence type="ECO:0000256" key="5">
    <source>
        <dbReference type="ARBA" id="ARBA00022553"/>
    </source>
</evidence>
<dbReference type="STRING" id="1121290.CLAOCE_21700"/>
<dbReference type="EMBL" id="LZFO01000047">
    <property type="protein sequence ID" value="OFI01382.1"/>
    <property type="molecule type" value="Genomic_DNA"/>
</dbReference>
<evidence type="ECO:0000256" key="8">
    <source>
        <dbReference type="ARBA" id="ARBA00022741"/>
    </source>
</evidence>
<dbReference type="PROSITE" id="PS50109">
    <property type="entry name" value="HIS_KIN"/>
    <property type="match status" value="1"/>
</dbReference>
<keyword evidence="14" id="KW-0175">Coiled coil</keyword>
<dbReference type="GO" id="GO:0005886">
    <property type="term" value="C:plasma membrane"/>
    <property type="evidence" value="ECO:0007669"/>
    <property type="project" value="UniProtKB-SubCell"/>
</dbReference>
<evidence type="ECO:0000259" key="16">
    <source>
        <dbReference type="PROSITE" id="PS50109"/>
    </source>
</evidence>
<evidence type="ECO:0000256" key="1">
    <source>
        <dbReference type="ARBA" id="ARBA00000085"/>
    </source>
</evidence>
<dbReference type="InterPro" id="IPR036890">
    <property type="entry name" value="HATPase_C_sf"/>
</dbReference>
<dbReference type="SMART" id="SM00387">
    <property type="entry name" value="HATPase_c"/>
    <property type="match status" value="1"/>
</dbReference>
<keyword evidence="12" id="KW-0902">Two-component regulatory system</keyword>
<evidence type="ECO:0000256" key="10">
    <source>
        <dbReference type="ARBA" id="ARBA00022840"/>
    </source>
</evidence>
<keyword evidence="5" id="KW-0597">Phosphoprotein</keyword>
<dbReference type="Pfam" id="PF02518">
    <property type="entry name" value="HATPase_c"/>
    <property type="match status" value="1"/>
</dbReference>
<proteinExistence type="predicted"/>